<keyword evidence="2" id="KW-1185">Reference proteome</keyword>
<dbReference type="InterPro" id="IPR014729">
    <property type="entry name" value="Rossmann-like_a/b/a_fold"/>
</dbReference>
<dbReference type="AlphaFoldDB" id="A0A2J8AH86"/>
<evidence type="ECO:0000313" key="2">
    <source>
        <dbReference type="Proteomes" id="UP000236333"/>
    </source>
</evidence>
<dbReference type="OrthoDB" id="197206at2759"/>
<comment type="caution">
    <text evidence="1">The sequence shown here is derived from an EMBL/GenBank/DDBJ whole genome shotgun (WGS) entry which is preliminary data.</text>
</comment>
<sequence>MLAGKASARPIERSGSGLRLGRLDIGPLLRRRRRRRRAAAAATAAAVPCAQDLRRHRQLEPQAGLSRHLNAILQPVRDHFENSAEAKELLKKVKSYKVTK</sequence>
<gene>
    <name evidence="1" type="ORF">TSOC_001218</name>
</gene>
<dbReference type="Proteomes" id="UP000236333">
    <property type="component" value="Unassembled WGS sequence"/>
</dbReference>
<reference evidence="1 2" key="1">
    <citation type="journal article" date="2017" name="Mol. Biol. Evol.">
        <title>The 4-celled Tetrabaena socialis nuclear genome reveals the essential components for genetic control of cell number at the origin of multicellularity in the volvocine lineage.</title>
        <authorList>
            <person name="Featherston J."/>
            <person name="Arakaki Y."/>
            <person name="Hanschen E.R."/>
            <person name="Ferris P.J."/>
            <person name="Michod R.E."/>
            <person name="Olson B.J.S.C."/>
            <person name="Nozaki H."/>
            <person name="Durand P.M."/>
        </authorList>
    </citation>
    <scope>NUCLEOTIDE SEQUENCE [LARGE SCALE GENOMIC DNA]</scope>
    <source>
        <strain evidence="1 2">NIES-571</strain>
    </source>
</reference>
<protein>
    <submittedName>
        <fullName evidence="1">Uncharacterized protein</fullName>
    </submittedName>
</protein>
<proteinExistence type="predicted"/>
<accession>A0A2J8AH86</accession>
<name>A0A2J8AH86_9CHLO</name>
<dbReference type="EMBL" id="PGGS01000019">
    <property type="protein sequence ID" value="PNH11887.1"/>
    <property type="molecule type" value="Genomic_DNA"/>
</dbReference>
<organism evidence="1 2">
    <name type="scientific">Tetrabaena socialis</name>
    <dbReference type="NCBI Taxonomy" id="47790"/>
    <lineage>
        <taxon>Eukaryota</taxon>
        <taxon>Viridiplantae</taxon>
        <taxon>Chlorophyta</taxon>
        <taxon>core chlorophytes</taxon>
        <taxon>Chlorophyceae</taxon>
        <taxon>CS clade</taxon>
        <taxon>Chlamydomonadales</taxon>
        <taxon>Tetrabaenaceae</taxon>
        <taxon>Tetrabaena</taxon>
    </lineage>
</organism>
<evidence type="ECO:0000313" key="1">
    <source>
        <dbReference type="EMBL" id="PNH11887.1"/>
    </source>
</evidence>
<dbReference type="Gene3D" id="3.40.50.620">
    <property type="entry name" value="HUPs"/>
    <property type="match status" value="1"/>
</dbReference>